<keyword evidence="2" id="KW-1133">Transmembrane helix</keyword>
<organism evidence="4 5">
    <name type="scientific">Bradyrhizobium septentrionale</name>
    <dbReference type="NCBI Taxonomy" id="1404411"/>
    <lineage>
        <taxon>Bacteria</taxon>
        <taxon>Pseudomonadati</taxon>
        <taxon>Pseudomonadota</taxon>
        <taxon>Alphaproteobacteria</taxon>
        <taxon>Hyphomicrobiales</taxon>
        <taxon>Nitrobacteraceae</taxon>
        <taxon>Bradyrhizobium</taxon>
    </lineage>
</organism>
<evidence type="ECO:0000256" key="2">
    <source>
        <dbReference type="SAM" id="Phobius"/>
    </source>
</evidence>
<feature type="compositionally biased region" description="Pro residues" evidence="1">
    <location>
        <begin position="304"/>
        <end position="313"/>
    </location>
</feature>
<protein>
    <submittedName>
        <fullName evidence="4">TraH family protein</fullName>
    </submittedName>
</protein>
<gene>
    <name evidence="4" type="ORF">WDK88_44805</name>
</gene>
<keyword evidence="2" id="KW-0812">Transmembrane</keyword>
<feature type="transmembrane region" description="Helical" evidence="2">
    <location>
        <begin position="12"/>
        <end position="33"/>
    </location>
</feature>
<name>A0ABZ2PFV8_9BRAD</name>
<evidence type="ECO:0000313" key="5">
    <source>
        <dbReference type="Proteomes" id="UP001432046"/>
    </source>
</evidence>
<keyword evidence="2" id="KW-0472">Membrane</keyword>
<reference evidence="4" key="2">
    <citation type="submission" date="2024-03" db="EMBL/GenBank/DDBJ databases">
        <authorList>
            <person name="Bromfield E.S.P."/>
            <person name="Cloutier S."/>
        </authorList>
    </citation>
    <scope>NUCLEOTIDE SEQUENCE</scope>
    <source>
        <strain evidence="4">5S5</strain>
        <plasmid evidence="4">pBs5S5b</plasmid>
    </source>
</reference>
<dbReference type="RefSeq" id="WP_338832594.1">
    <property type="nucleotide sequence ID" value="NZ_CP147712.1"/>
</dbReference>
<keyword evidence="4" id="KW-0614">Plasmid</keyword>
<evidence type="ECO:0000313" key="4">
    <source>
        <dbReference type="EMBL" id="WXC84636.1"/>
    </source>
</evidence>
<dbReference type="Proteomes" id="UP001432046">
    <property type="component" value="Plasmid pBs5S5b"/>
</dbReference>
<feature type="domain" description="CN hydrolase" evidence="3">
    <location>
        <begin position="45"/>
        <end position="109"/>
    </location>
</feature>
<keyword evidence="5" id="KW-1185">Reference proteome</keyword>
<sequence>MRQGVATFFGASVWAGILLWGAASVCFVAVHAVLWSPRPGSQKAFCYLIAAVLMAVPPFGIVGWAHPIRAAGVLFPGWGWWGLAATATGLLVMTTKAWPVAAIALADAWARLFGLPRGHRLQPLNRNSPMAVDADLIQKCADPTLKPAIVEKFLHAAGAPDPLAVMVRSGDRIILLPPVKTPEEALELARSHIGRAVVRVGITQYPAGLGVKDPSEMSPDLFDACKNIRAGTALFGKVWRIVWKWYGNPTDDSVMSQMFDDAVEAWTRGQFEGTAVFTAPDPGGPKPPEPKREEASQPAAAAPSPSPQEPAPGDPHKSGIRIDLSGIGGRAP</sequence>
<dbReference type="EMBL" id="CP147712">
    <property type="protein sequence ID" value="WXC84636.1"/>
    <property type="molecule type" value="Genomic_DNA"/>
</dbReference>
<feature type="transmembrane region" description="Helical" evidence="2">
    <location>
        <begin position="45"/>
        <end position="66"/>
    </location>
</feature>
<dbReference type="InterPro" id="IPR003010">
    <property type="entry name" value="C-N_Hydrolase"/>
</dbReference>
<evidence type="ECO:0000256" key="1">
    <source>
        <dbReference type="SAM" id="MobiDB-lite"/>
    </source>
</evidence>
<dbReference type="NCBIfam" id="NF010417">
    <property type="entry name" value="PRK13843.1"/>
    <property type="match status" value="1"/>
</dbReference>
<dbReference type="Pfam" id="PF06871">
    <property type="entry name" value="TraH_2"/>
    <property type="match status" value="1"/>
</dbReference>
<geneLocation type="plasmid" evidence="4 5">
    <name>pBs5S5b</name>
</geneLocation>
<feature type="transmembrane region" description="Helical" evidence="2">
    <location>
        <begin position="78"/>
        <end position="110"/>
    </location>
</feature>
<accession>A0ABZ2PFV8</accession>
<dbReference type="Pfam" id="PF00795">
    <property type="entry name" value="CN_hydrolase"/>
    <property type="match status" value="1"/>
</dbReference>
<proteinExistence type="predicted"/>
<feature type="region of interest" description="Disordered" evidence="1">
    <location>
        <begin position="275"/>
        <end position="332"/>
    </location>
</feature>
<reference evidence="4" key="1">
    <citation type="journal article" date="2021" name="Int. J. Syst. Evol. Microbiol.">
        <title>Bradyrhizobium septentrionale sp. nov. (sv. septentrionale) and Bradyrhizobium quebecense sp. nov. (sv. septentrionale) associated with legumes native to Canada possess rearranged symbiosis genes and numerous insertion sequences.</title>
        <authorList>
            <person name="Bromfield E.S.P."/>
            <person name="Cloutier S."/>
        </authorList>
    </citation>
    <scope>NUCLEOTIDE SEQUENCE</scope>
    <source>
        <strain evidence="4">5S5</strain>
    </source>
</reference>
<dbReference type="InterPro" id="IPR010680">
    <property type="entry name" value="TraH_2"/>
</dbReference>
<evidence type="ECO:0000259" key="3">
    <source>
        <dbReference type="Pfam" id="PF00795"/>
    </source>
</evidence>